<protein>
    <submittedName>
        <fullName evidence="2">Uncharacterized protein</fullName>
    </submittedName>
</protein>
<proteinExistence type="predicted"/>
<dbReference type="EMBL" id="MHIF01000004">
    <property type="protein sequence ID" value="OGY49483.1"/>
    <property type="molecule type" value="Genomic_DNA"/>
</dbReference>
<organism evidence="2 3">
    <name type="scientific">Candidatus Buchananbacteria bacterium RIFCSPHIGHO2_01_FULL_46_12</name>
    <dbReference type="NCBI Taxonomy" id="1797536"/>
    <lineage>
        <taxon>Bacteria</taxon>
        <taxon>Candidatus Buchananiibacteriota</taxon>
    </lineage>
</organism>
<sequence length="78" mass="9201">MDKPKPHFINPEGEEVYREKRPADNLEKLNERNIIEGYKAIEVSKKLKGEKTPDFSLMSDEEIMEYHRRKSQELPKAA</sequence>
<comment type="caution">
    <text evidence="2">The sequence shown here is derived from an EMBL/GenBank/DDBJ whole genome shotgun (WGS) entry which is preliminary data.</text>
</comment>
<dbReference type="AlphaFoldDB" id="A0A1G1YAW2"/>
<evidence type="ECO:0000313" key="3">
    <source>
        <dbReference type="Proteomes" id="UP000178432"/>
    </source>
</evidence>
<name>A0A1G1YAW2_9BACT</name>
<evidence type="ECO:0000313" key="2">
    <source>
        <dbReference type="EMBL" id="OGY49483.1"/>
    </source>
</evidence>
<evidence type="ECO:0000256" key="1">
    <source>
        <dbReference type="SAM" id="MobiDB-lite"/>
    </source>
</evidence>
<reference evidence="2 3" key="1">
    <citation type="journal article" date="2016" name="Nat. Commun.">
        <title>Thousands of microbial genomes shed light on interconnected biogeochemical processes in an aquifer system.</title>
        <authorList>
            <person name="Anantharaman K."/>
            <person name="Brown C.T."/>
            <person name="Hug L.A."/>
            <person name="Sharon I."/>
            <person name="Castelle C.J."/>
            <person name="Probst A.J."/>
            <person name="Thomas B.C."/>
            <person name="Singh A."/>
            <person name="Wilkins M.J."/>
            <person name="Karaoz U."/>
            <person name="Brodie E.L."/>
            <person name="Williams K.H."/>
            <person name="Hubbard S.S."/>
            <person name="Banfield J.F."/>
        </authorList>
    </citation>
    <scope>NUCLEOTIDE SEQUENCE [LARGE SCALE GENOMIC DNA]</scope>
</reference>
<dbReference type="Proteomes" id="UP000178432">
    <property type="component" value="Unassembled WGS sequence"/>
</dbReference>
<accession>A0A1G1YAW2</accession>
<feature type="region of interest" description="Disordered" evidence="1">
    <location>
        <begin position="1"/>
        <end position="20"/>
    </location>
</feature>
<gene>
    <name evidence="2" type="ORF">A2663_03410</name>
</gene>